<evidence type="ECO:0000313" key="2">
    <source>
        <dbReference type="Proteomes" id="UP000054477"/>
    </source>
</evidence>
<gene>
    <name evidence="1" type="ORF">K443DRAFT_4693</name>
</gene>
<dbReference type="Proteomes" id="UP000054477">
    <property type="component" value="Unassembled WGS sequence"/>
</dbReference>
<name>A0A0C9XRT3_9AGAR</name>
<protein>
    <submittedName>
        <fullName evidence="1">Uncharacterized protein</fullName>
    </submittedName>
</protein>
<sequence length="60" mass="6763">MSLHGNEVVLSDSEDVVWLPKVPHCCQQCGNPTMNDKSVSFIITIHSPIIQQYFSLPHKL</sequence>
<dbReference type="AlphaFoldDB" id="A0A0C9XRT3"/>
<accession>A0A0C9XRT3</accession>
<keyword evidence="2" id="KW-1185">Reference proteome</keyword>
<dbReference type="HOGENOM" id="CLU_2942120_0_0_1"/>
<dbReference type="EMBL" id="KN838570">
    <property type="protein sequence ID" value="KIK04394.1"/>
    <property type="molecule type" value="Genomic_DNA"/>
</dbReference>
<organism evidence="1 2">
    <name type="scientific">Laccaria amethystina LaAM-08-1</name>
    <dbReference type="NCBI Taxonomy" id="1095629"/>
    <lineage>
        <taxon>Eukaryota</taxon>
        <taxon>Fungi</taxon>
        <taxon>Dikarya</taxon>
        <taxon>Basidiomycota</taxon>
        <taxon>Agaricomycotina</taxon>
        <taxon>Agaricomycetes</taxon>
        <taxon>Agaricomycetidae</taxon>
        <taxon>Agaricales</taxon>
        <taxon>Agaricineae</taxon>
        <taxon>Hydnangiaceae</taxon>
        <taxon>Laccaria</taxon>
    </lineage>
</organism>
<evidence type="ECO:0000313" key="1">
    <source>
        <dbReference type="EMBL" id="KIK04394.1"/>
    </source>
</evidence>
<proteinExistence type="predicted"/>
<reference evidence="1 2" key="1">
    <citation type="submission" date="2014-04" db="EMBL/GenBank/DDBJ databases">
        <authorList>
            <consortium name="DOE Joint Genome Institute"/>
            <person name="Kuo A."/>
            <person name="Kohler A."/>
            <person name="Nagy L.G."/>
            <person name="Floudas D."/>
            <person name="Copeland A."/>
            <person name="Barry K.W."/>
            <person name="Cichocki N."/>
            <person name="Veneault-Fourrey C."/>
            <person name="LaButti K."/>
            <person name="Lindquist E.A."/>
            <person name="Lipzen A."/>
            <person name="Lundell T."/>
            <person name="Morin E."/>
            <person name="Murat C."/>
            <person name="Sun H."/>
            <person name="Tunlid A."/>
            <person name="Henrissat B."/>
            <person name="Grigoriev I.V."/>
            <person name="Hibbett D.S."/>
            <person name="Martin F."/>
            <person name="Nordberg H.P."/>
            <person name="Cantor M.N."/>
            <person name="Hua S.X."/>
        </authorList>
    </citation>
    <scope>NUCLEOTIDE SEQUENCE [LARGE SCALE GENOMIC DNA]</scope>
    <source>
        <strain evidence="1 2">LaAM-08-1</strain>
    </source>
</reference>
<reference evidence="2" key="2">
    <citation type="submission" date="2015-01" db="EMBL/GenBank/DDBJ databases">
        <title>Evolutionary Origins and Diversification of the Mycorrhizal Mutualists.</title>
        <authorList>
            <consortium name="DOE Joint Genome Institute"/>
            <consortium name="Mycorrhizal Genomics Consortium"/>
            <person name="Kohler A."/>
            <person name="Kuo A."/>
            <person name="Nagy L.G."/>
            <person name="Floudas D."/>
            <person name="Copeland A."/>
            <person name="Barry K.W."/>
            <person name="Cichocki N."/>
            <person name="Veneault-Fourrey C."/>
            <person name="LaButti K."/>
            <person name="Lindquist E.A."/>
            <person name="Lipzen A."/>
            <person name="Lundell T."/>
            <person name="Morin E."/>
            <person name="Murat C."/>
            <person name="Riley R."/>
            <person name="Ohm R."/>
            <person name="Sun H."/>
            <person name="Tunlid A."/>
            <person name="Henrissat B."/>
            <person name="Grigoriev I.V."/>
            <person name="Hibbett D.S."/>
            <person name="Martin F."/>
        </authorList>
    </citation>
    <scope>NUCLEOTIDE SEQUENCE [LARGE SCALE GENOMIC DNA]</scope>
    <source>
        <strain evidence="2">LaAM-08-1</strain>
    </source>
</reference>